<protein>
    <submittedName>
        <fullName evidence="2">Uncharacterized protein</fullName>
    </submittedName>
</protein>
<organism evidence="2 3">
    <name type="scientific">Hymenoscyphus fraxineus</name>
    <dbReference type="NCBI Taxonomy" id="746836"/>
    <lineage>
        <taxon>Eukaryota</taxon>
        <taxon>Fungi</taxon>
        <taxon>Dikarya</taxon>
        <taxon>Ascomycota</taxon>
        <taxon>Pezizomycotina</taxon>
        <taxon>Leotiomycetes</taxon>
        <taxon>Helotiales</taxon>
        <taxon>Helotiaceae</taxon>
        <taxon>Hymenoscyphus</taxon>
    </lineage>
</organism>
<dbReference type="EMBL" id="CAJVRL010000037">
    <property type="protein sequence ID" value="CAG8950469.1"/>
    <property type="molecule type" value="Genomic_DNA"/>
</dbReference>
<comment type="caution">
    <text evidence="2">The sequence shown here is derived from an EMBL/GenBank/DDBJ whole genome shotgun (WGS) entry which is preliminary data.</text>
</comment>
<reference evidence="2" key="1">
    <citation type="submission" date="2021-07" db="EMBL/GenBank/DDBJ databases">
        <authorList>
            <person name="Durling M."/>
        </authorList>
    </citation>
    <scope>NUCLEOTIDE SEQUENCE</scope>
</reference>
<dbReference type="Proteomes" id="UP000696280">
    <property type="component" value="Unassembled WGS sequence"/>
</dbReference>
<keyword evidence="1" id="KW-1133">Transmembrane helix</keyword>
<feature type="transmembrane region" description="Helical" evidence="1">
    <location>
        <begin position="74"/>
        <end position="96"/>
    </location>
</feature>
<sequence length="297" mass="33731">MRERVQSQPPLSCLEKLIPDPFSSAPDATSENCSLREVRDLGWRALREIPTLDYREVRAGSLQKLMVLDMVRDFFIIGPGLVVLSAWTLFCLRHLLRTVRERRAALWVDLFLGRGMVEVAQCMRSSHIALEVRTRHGPIFASEFGQTRHGVQDAGVGLVGTFSFATDEDLGAYNRIGLGRGLGKDSSSFSKQFHPSGHILVMIFGASRPGYTSQEGLRIDEKQSDRLSDFFYTSKFMMSSIRNLLATEYGLHLEKSPIISRLRNFKHLHLNLEVTNFLEFLLHFKINKVSKDDSLRN</sequence>
<dbReference type="AlphaFoldDB" id="A0A9N9KNA0"/>
<name>A0A9N9KNA0_9HELO</name>
<keyword evidence="3" id="KW-1185">Reference proteome</keyword>
<proteinExistence type="predicted"/>
<evidence type="ECO:0000313" key="2">
    <source>
        <dbReference type="EMBL" id="CAG8950469.1"/>
    </source>
</evidence>
<gene>
    <name evidence="2" type="ORF">HYFRA_00006965</name>
</gene>
<keyword evidence="1" id="KW-0472">Membrane</keyword>
<evidence type="ECO:0000313" key="3">
    <source>
        <dbReference type="Proteomes" id="UP000696280"/>
    </source>
</evidence>
<keyword evidence="1" id="KW-0812">Transmembrane</keyword>
<accession>A0A9N9KNA0</accession>
<evidence type="ECO:0000256" key="1">
    <source>
        <dbReference type="SAM" id="Phobius"/>
    </source>
</evidence>